<keyword evidence="2" id="KW-0460">Magnesium</keyword>
<dbReference type="Pfam" id="PF21508">
    <property type="entry name" value="MenC_N"/>
    <property type="match status" value="1"/>
</dbReference>
<organism evidence="5">
    <name type="scientific">Prosthecochloris aestuarii</name>
    <dbReference type="NCBI Taxonomy" id="1102"/>
    <lineage>
        <taxon>Bacteria</taxon>
        <taxon>Pseudomonadati</taxon>
        <taxon>Chlorobiota</taxon>
        <taxon>Chlorobiia</taxon>
        <taxon>Chlorobiales</taxon>
        <taxon>Chlorobiaceae</taxon>
        <taxon>Prosthecochloris</taxon>
    </lineage>
</organism>
<accession>A0A831ST00</accession>
<reference evidence="5" key="1">
    <citation type="journal article" date="2020" name="mSystems">
        <title>Genome- and Community-Level Interaction Insights into Carbon Utilization and Element Cycling Functions of Hydrothermarchaeota in Hydrothermal Sediment.</title>
        <authorList>
            <person name="Zhou Z."/>
            <person name="Liu Y."/>
            <person name="Xu W."/>
            <person name="Pan J."/>
            <person name="Luo Z.H."/>
            <person name="Li M."/>
        </authorList>
    </citation>
    <scope>NUCLEOTIDE SEQUENCE [LARGE SCALE GENOMIC DNA]</scope>
    <source>
        <strain evidence="5">SpSt-1181</strain>
    </source>
</reference>
<comment type="caution">
    <text evidence="5">The sequence shown here is derived from an EMBL/GenBank/DDBJ whole genome shotgun (WGS) entry which is preliminary data.</text>
</comment>
<dbReference type="GO" id="GO:0016829">
    <property type="term" value="F:lyase activity"/>
    <property type="evidence" value="ECO:0007669"/>
    <property type="project" value="UniProtKB-KW"/>
</dbReference>
<evidence type="ECO:0000256" key="2">
    <source>
        <dbReference type="ARBA" id="ARBA00022842"/>
    </source>
</evidence>
<dbReference type="EMBL" id="DSBW01000228">
    <property type="protein sequence ID" value="HED31994.1"/>
    <property type="molecule type" value="Genomic_DNA"/>
</dbReference>
<feature type="non-terminal residue" evidence="5">
    <location>
        <position position="83"/>
    </location>
</feature>
<dbReference type="AlphaFoldDB" id="A0A831ST00"/>
<protein>
    <submittedName>
        <fullName evidence="5">O-succinylbenzoate synthase</fullName>
    </submittedName>
</protein>
<dbReference type="Gene3D" id="3.30.390.10">
    <property type="entry name" value="Enolase-like, N-terminal domain"/>
    <property type="match status" value="1"/>
</dbReference>
<dbReference type="InterPro" id="IPR029017">
    <property type="entry name" value="Enolase-like_N"/>
</dbReference>
<dbReference type="GO" id="GO:0046872">
    <property type="term" value="F:metal ion binding"/>
    <property type="evidence" value="ECO:0007669"/>
    <property type="project" value="UniProtKB-KW"/>
</dbReference>
<proteinExistence type="predicted"/>
<gene>
    <name evidence="5" type="ORF">ENN50_10060</name>
</gene>
<dbReference type="Proteomes" id="UP000886335">
    <property type="component" value="Unassembled WGS sequence"/>
</dbReference>
<dbReference type="SUPFAM" id="SSF54826">
    <property type="entry name" value="Enolase N-terminal domain-like"/>
    <property type="match status" value="1"/>
</dbReference>
<evidence type="ECO:0000256" key="1">
    <source>
        <dbReference type="ARBA" id="ARBA00022723"/>
    </source>
</evidence>
<sequence>MKPAYAAIYRYSLPFSRPVPVGGSCLARRDGCILRLQTADRLHCGYGEIAPLQGLHEETLQEAAGQLDTILHSGLPETPHLTM</sequence>
<evidence type="ECO:0000259" key="4">
    <source>
        <dbReference type="Pfam" id="PF21508"/>
    </source>
</evidence>
<feature type="domain" description="OSBS enolase-like N-terminal" evidence="4">
    <location>
        <begin position="6"/>
        <end position="72"/>
    </location>
</feature>
<keyword evidence="3" id="KW-0456">Lyase</keyword>
<dbReference type="InterPro" id="IPR041338">
    <property type="entry name" value="OSBS_N"/>
</dbReference>
<keyword evidence="1" id="KW-0479">Metal-binding</keyword>
<evidence type="ECO:0000256" key="3">
    <source>
        <dbReference type="ARBA" id="ARBA00023239"/>
    </source>
</evidence>
<evidence type="ECO:0000313" key="5">
    <source>
        <dbReference type="EMBL" id="HED31994.1"/>
    </source>
</evidence>
<name>A0A831ST00_PROAE</name>